<organism evidence="1 2">
    <name type="scientific">Tautonia plasticadhaerens</name>
    <dbReference type="NCBI Taxonomy" id="2527974"/>
    <lineage>
        <taxon>Bacteria</taxon>
        <taxon>Pseudomonadati</taxon>
        <taxon>Planctomycetota</taxon>
        <taxon>Planctomycetia</taxon>
        <taxon>Isosphaerales</taxon>
        <taxon>Isosphaeraceae</taxon>
        <taxon>Tautonia</taxon>
    </lineage>
</organism>
<gene>
    <name evidence="1" type="ORF">ElP_33820</name>
</gene>
<dbReference type="KEGG" id="tpla:ElP_33820"/>
<evidence type="ECO:0000313" key="2">
    <source>
        <dbReference type="Proteomes" id="UP000317835"/>
    </source>
</evidence>
<proteinExistence type="predicted"/>
<evidence type="ECO:0000313" key="1">
    <source>
        <dbReference type="EMBL" id="QDV35479.1"/>
    </source>
</evidence>
<reference evidence="1 2" key="1">
    <citation type="submission" date="2019-02" db="EMBL/GenBank/DDBJ databases">
        <title>Deep-cultivation of Planctomycetes and their phenomic and genomic characterization uncovers novel biology.</title>
        <authorList>
            <person name="Wiegand S."/>
            <person name="Jogler M."/>
            <person name="Boedeker C."/>
            <person name="Pinto D."/>
            <person name="Vollmers J."/>
            <person name="Rivas-Marin E."/>
            <person name="Kohn T."/>
            <person name="Peeters S.H."/>
            <person name="Heuer A."/>
            <person name="Rast P."/>
            <person name="Oberbeckmann S."/>
            <person name="Bunk B."/>
            <person name="Jeske O."/>
            <person name="Meyerdierks A."/>
            <person name="Storesund J.E."/>
            <person name="Kallscheuer N."/>
            <person name="Luecker S."/>
            <person name="Lage O.M."/>
            <person name="Pohl T."/>
            <person name="Merkel B.J."/>
            <person name="Hornburger P."/>
            <person name="Mueller R.-W."/>
            <person name="Bruemmer F."/>
            <person name="Labrenz M."/>
            <person name="Spormann A.M."/>
            <person name="Op den Camp H."/>
            <person name="Overmann J."/>
            <person name="Amann R."/>
            <person name="Jetten M.S.M."/>
            <person name="Mascher T."/>
            <person name="Medema M.H."/>
            <person name="Devos D.P."/>
            <person name="Kaster A.-K."/>
            <person name="Ovreas L."/>
            <person name="Rohde M."/>
            <person name="Galperin M.Y."/>
            <person name="Jogler C."/>
        </authorList>
    </citation>
    <scope>NUCLEOTIDE SEQUENCE [LARGE SCALE GENOMIC DNA]</scope>
    <source>
        <strain evidence="1 2">ElP</strain>
    </source>
</reference>
<keyword evidence="2" id="KW-1185">Reference proteome</keyword>
<dbReference type="RefSeq" id="WP_197447041.1">
    <property type="nucleotide sequence ID" value="NZ_CP036426.1"/>
</dbReference>
<protein>
    <submittedName>
        <fullName evidence="1">Uncharacterized protein</fullName>
    </submittedName>
</protein>
<sequence>MAAIGPTARPFLRDRRDGKTVGVTMREFREQCEAFPLLDDQDGEEVGWGCGGGCAIDA</sequence>
<dbReference type="EMBL" id="CP036426">
    <property type="protein sequence ID" value="QDV35479.1"/>
    <property type="molecule type" value="Genomic_DNA"/>
</dbReference>
<name>A0A518H3R4_9BACT</name>
<dbReference type="Proteomes" id="UP000317835">
    <property type="component" value="Chromosome"/>
</dbReference>
<dbReference type="AlphaFoldDB" id="A0A518H3R4"/>
<accession>A0A518H3R4</accession>